<reference evidence="4" key="1">
    <citation type="submission" date="2025-08" db="UniProtKB">
        <authorList>
            <consortium name="RefSeq"/>
        </authorList>
    </citation>
    <scope>IDENTIFICATION</scope>
</reference>
<keyword evidence="3" id="KW-1185">Reference proteome</keyword>
<feature type="region of interest" description="Disordered" evidence="1">
    <location>
        <begin position="1"/>
        <end position="32"/>
    </location>
</feature>
<accession>A0ABM5BPK5</accession>
<dbReference type="Pfam" id="PF10601">
    <property type="entry name" value="zf-LITAF-like"/>
    <property type="match status" value="1"/>
</dbReference>
<evidence type="ECO:0000313" key="4">
    <source>
        <dbReference type="RefSeq" id="XP_072798338.1"/>
    </source>
</evidence>
<evidence type="ECO:0000256" key="1">
    <source>
        <dbReference type="SAM" id="MobiDB-lite"/>
    </source>
</evidence>
<evidence type="ECO:0000313" key="3">
    <source>
        <dbReference type="Proteomes" id="UP001652581"/>
    </source>
</evidence>
<dbReference type="Proteomes" id="UP001652581">
    <property type="component" value="Chromosome 18"/>
</dbReference>
<feature type="domain" description="LITAF" evidence="2">
    <location>
        <begin position="12"/>
        <end position="109"/>
    </location>
</feature>
<sequence>MLPYQDVGVDASQGPESWLGGTTENSSPGPLGCSLQFQYSPRVRTAETTSSRRSPRSRVSSPGFCALASYCPGCRCFLGCCLIPFYVDSLMDVIHLCPVCQQELFHYKRL</sequence>
<dbReference type="RefSeq" id="XP_072798338.1">
    <property type="nucleotide sequence ID" value="XM_072942237.1"/>
</dbReference>
<dbReference type="SMART" id="SM00714">
    <property type="entry name" value="LITAF"/>
    <property type="match status" value="1"/>
</dbReference>
<proteinExistence type="predicted"/>
<dbReference type="PROSITE" id="PS51837">
    <property type="entry name" value="LITAF"/>
    <property type="match status" value="1"/>
</dbReference>
<evidence type="ECO:0000259" key="2">
    <source>
        <dbReference type="PROSITE" id="PS51837"/>
    </source>
</evidence>
<gene>
    <name evidence="4" type="primary">LITAFD</name>
</gene>
<dbReference type="GeneID" id="140687033"/>
<dbReference type="InterPro" id="IPR006629">
    <property type="entry name" value="LITAF"/>
</dbReference>
<name>A0ABM5BPK5_VICPA</name>
<protein>
    <submittedName>
        <fullName evidence="4">LITAF domain-containing protein isoform X3</fullName>
    </submittedName>
</protein>
<organism evidence="3 4">
    <name type="scientific">Vicugna pacos</name>
    <name type="common">Alpaca</name>
    <name type="synonym">Lama pacos</name>
    <dbReference type="NCBI Taxonomy" id="30538"/>
    <lineage>
        <taxon>Eukaryota</taxon>
        <taxon>Metazoa</taxon>
        <taxon>Chordata</taxon>
        <taxon>Craniata</taxon>
        <taxon>Vertebrata</taxon>
        <taxon>Euteleostomi</taxon>
        <taxon>Mammalia</taxon>
        <taxon>Eutheria</taxon>
        <taxon>Laurasiatheria</taxon>
        <taxon>Artiodactyla</taxon>
        <taxon>Tylopoda</taxon>
        <taxon>Camelidae</taxon>
        <taxon>Vicugna</taxon>
    </lineage>
</organism>